<reference evidence="11" key="1">
    <citation type="submission" date="2021-02" db="EMBL/GenBank/DDBJ databases">
        <title>Sequencing the genomes of 1000 actinobacteria strains.</title>
        <authorList>
            <person name="Klenk H.-P."/>
        </authorList>
    </citation>
    <scope>NUCLEOTIDE SEQUENCE</scope>
    <source>
        <strain evidence="11">DSM 22850</strain>
    </source>
</reference>
<dbReference type="AlphaFoldDB" id="A0A940PYW0"/>
<evidence type="ECO:0000256" key="1">
    <source>
        <dbReference type="ARBA" id="ARBA00004772"/>
    </source>
</evidence>
<dbReference type="Pfam" id="PF02602">
    <property type="entry name" value="HEM4"/>
    <property type="match status" value="1"/>
</dbReference>
<dbReference type="EMBL" id="JAFIDA010000001">
    <property type="protein sequence ID" value="MBP1326666.1"/>
    <property type="molecule type" value="Genomic_DNA"/>
</dbReference>
<dbReference type="Gene3D" id="3.40.50.10090">
    <property type="match status" value="2"/>
</dbReference>
<comment type="catalytic activity">
    <reaction evidence="8 9">
        <text>hydroxymethylbilane = uroporphyrinogen III + H2O</text>
        <dbReference type="Rhea" id="RHEA:18965"/>
        <dbReference type="ChEBI" id="CHEBI:15377"/>
        <dbReference type="ChEBI" id="CHEBI:57308"/>
        <dbReference type="ChEBI" id="CHEBI:57845"/>
        <dbReference type="EC" id="4.2.1.75"/>
    </reaction>
</comment>
<dbReference type="SUPFAM" id="SSF69618">
    <property type="entry name" value="HemD-like"/>
    <property type="match status" value="1"/>
</dbReference>
<evidence type="ECO:0000256" key="8">
    <source>
        <dbReference type="ARBA" id="ARBA00048617"/>
    </source>
</evidence>
<evidence type="ECO:0000259" key="10">
    <source>
        <dbReference type="Pfam" id="PF02602"/>
    </source>
</evidence>
<dbReference type="PANTHER" id="PTHR38042:SF1">
    <property type="entry name" value="UROPORPHYRINOGEN-III SYNTHASE, CHLOROPLASTIC"/>
    <property type="match status" value="1"/>
</dbReference>
<keyword evidence="5 9" id="KW-0627">Porphyrin biosynthesis</keyword>
<keyword evidence="12" id="KW-1185">Reference proteome</keyword>
<evidence type="ECO:0000313" key="11">
    <source>
        <dbReference type="EMBL" id="MBP1326666.1"/>
    </source>
</evidence>
<dbReference type="GO" id="GO:0006780">
    <property type="term" value="P:uroporphyrinogen III biosynthetic process"/>
    <property type="evidence" value="ECO:0007669"/>
    <property type="project" value="UniProtKB-UniRule"/>
</dbReference>
<feature type="domain" description="Tetrapyrrole biosynthesis uroporphyrinogen III synthase" evidence="10">
    <location>
        <begin position="35"/>
        <end position="244"/>
    </location>
</feature>
<evidence type="ECO:0000256" key="4">
    <source>
        <dbReference type="ARBA" id="ARBA00023239"/>
    </source>
</evidence>
<comment type="caution">
    <text evidence="11">The sequence shown here is derived from an EMBL/GenBank/DDBJ whole genome shotgun (WGS) entry which is preliminary data.</text>
</comment>
<proteinExistence type="inferred from homology"/>
<evidence type="ECO:0000256" key="6">
    <source>
        <dbReference type="ARBA" id="ARBA00037589"/>
    </source>
</evidence>
<dbReference type="GO" id="GO:0004852">
    <property type="term" value="F:uroporphyrinogen-III synthase activity"/>
    <property type="evidence" value="ECO:0007669"/>
    <property type="project" value="UniProtKB-UniRule"/>
</dbReference>
<dbReference type="Proteomes" id="UP000675163">
    <property type="component" value="Unassembled WGS sequence"/>
</dbReference>
<dbReference type="GO" id="GO:0006782">
    <property type="term" value="P:protoporphyrinogen IX biosynthetic process"/>
    <property type="evidence" value="ECO:0007669"/>
    <property type="project" value="UniProtKB-UniRule"/>
</dbReference>
<evidence type="ECO:0000256" key="7">
    <source>
        <dbReference type="ARBA" id="ARBA00040167"/>
    </source>
</evidence>
<evidence type="ECO:0000256" key="3">
    <source>
        <dbReference type="ARBA" id="ARBA00013109"/>
    </source>
</evidence>
<gene>
    <name evidence="11" type="ORF">JOF28_001898</name>
</gene>
<dbReference type="PANTHER" id="PTHR38042">
    <property type="entry name" value="UROPORPHYRINOGEN-III SYNTHASE, CHLOROPLASTIC"/>
    <property type="match status" value="1"/>
</dbReference>
<dbReference type="InterPro" id="IPR036108">
    <property type="entry name" value="4pyrrol_syn_uPrphyn_synt_sf"/>
</dbReference>
<name>A0A940PYW0_9MICO</name>
<organism evidence="11 12">
    <name type="scientific">Leucobacter exalbidus</name>
    <dbReference type="NCBI Taxonomy" id="662960"/>
    <lineage>
        <taxon>Bacteria</taxon>
        <taxon>Bacillati</taxon>
        <taxon>Actinomycetota</taxon>
        <taxon>Actinomycetes</taxon>
        <taxon>Micrococcales</taxon>
        <taxon>Microbacteriaceae</taxon>
        <taxon>Leucobacter</taxon>
    </lineage>
</organism>
<evidence type="ECO:0000313" key="12">
    <source>
        <dbReference type="Proteomes" id="UP000675163"/>
    </source>
</evidence>
<comment type="similarity">
    <text evidence="2 9">Belongs to the uroporphyrinogen-III synthase family.</text>
</comment>
<keyword evidence="4 9" id="KW-0456">Lyase</keyword>
<dbReference type="CDD" id="cd06578">
    <property type="entry name" value="HemD"/>
    <property type="match status" value="1"/>
</dbReference>
<accession>A0A940PYW0</accession>
<dbReference type="RefSeq" id="WP_245189920.1">
    <property type="nucleotide sequence ID" value="NZ_JAFIDA010000001.1"/>
</dbReference>
<comment type="pathway">
    <text evidence="1 9">Porphyrin-containing compound metabolism; protoporphyrin-IX biosynthesis; coproporphyrinogen-III from 5-aminolevulinate: step 3/4.</text>
</comment>
<evidence type="ECO:0000256" key="5">
    <source>
        <dbReference type="ARBA" id="ARBA00023244"/>
    </source>
</evidence>
<dbReference type="InterPro" id="IPR039793">
    <property type="entry name" value="UROS/Hem4"/>
</dbReference>
<dbReference type="EC" id="4.2.1.75" evidence="3 9"/>
<comment type="function">
    <text evidence="6 9">Catalyzes cyclization of the linear tetrapyrrole, hydroxymethylbilane, to the macrocyclic uroporphyrinogen III.</text>
</comment>
<evidence type="ECO:0000256" key="9">
    <source>
        <dbReference type="RuleBase" id="RU366031"/>
    </source>
</evidence>
<protein>
    <recommendedName>
        <fullName evidence="7 9">Uroporphyrinogen-III synthase</fullName>
        <ecNumber evidence="3 9">4.2.1.75</ecNumber>
    </recommendedName>
</protein>
<sequence>MFNASELGSMSAEAKPLSGLRVLVPRGGTWGDLVSKALRERGAHTVIAPLVDFAHTSEEDKLVAALKDLEAGKFDWMTATSSTVADVMQHHNAVIHPDTRVALVGEATAVAFHDAGYQITRTPSEENSTHALLREWPEIDTGEVLRVLTLRSDVAIPVVTQGLIGRGHDVTQVLAFRTVGVPASVHIREDVESGRINAIVVASAKIAQEVATQFPELHEDTLLACVGANTVETVAALGLPVEADDPEHPLYATKRALLDAVESVIDQSDTLD</sequence>
<dbReference type="InterPro" id="IPR003754">
    <property type="entry name" value="4pyrrol_synth_uPrphyn_synth"/>
</dbReference>
<evidence type="ECO:0000256" key="2">
    <source>
        <dbReference type="ARBA" id="ARBA00008133"/>
    </source>
</evidence>